<evidence type="ECO:0000313" key="4">
    <source>
        <dbReference type="EMBL" id="AEG15873.1"/>
    </source>
</evidence>
<dbReference type="PANTHER" id="PTHR16222">
    <property type="entry name" value="ADP-RIBOSYLGLYCOHYDROLASE"/>
    <property type="match status" value="1"/>
</dbReference>
<feature type="binding site" evidence="3">
    <location>
        <position position="56"/>
    </location>
    <ligand>
        <name>Mg(2+)</name>
        <dbReference type="ChEBI" id="CHEBI:18420"/>
        <label>1</label>
    </ligand>
</feature>
<dbReference type="AlphaFoldDB" id="A0AAU8PCX2"/>
<dbReference type="InterPro" id="IPR036705">
    <property type="entry name" value="Ribosyl_crysJ1_sf"/>
</dbReference>
<evidence type="ECO:0000313" key="5">
    <source>
        <dbReference type="Proteomes" id="UP000009229"/>
    </source>
</evidence>
<reference evidence="5" key="1">
    <citation type="submission" date="2011-05" db="EMBL/GenBank/DDBJ databases">
        <title>Complete sequence of Desulfotomaculum kuznetsovii DSM 6115.</title>
        <authorList>
            <person name="Lucas S."/>
            <person name="Han J."/>
            <person name="Lapidus A."/>
            <person name="Cheng J.-F."/>
            <person name="Goodwin L."/>
            <person name="Pitluck S."/>
            <person name="Peters L."/>
            <person name="Mikhailova N."/>
            <person name="Lu M."/>
            <person name="Saunders E."/>
            <person name="Han C."/>
            <person name="Tapia R."/>
            <person name="Land M."/>
            <person name="Hauser L."/>
            <person name="Kyrpides N."/>
            <person name="Ivanova N."/>
            <person name="Pagani I."/>
            <person name="Nazina T."/>
            <person name="Ivanova A."/>
            <person name="Parshina S."/>
            <person name="Kuever J."/>
            <person name="Muyzer G."/>
            <person name="Plugge C."/>
            <person name="Stams A."/>
            <person name="Woyke T."/>
        </authorList>
    </citation>
    <scope>NUCLEOTIDE SEQUENCE [LARGE SCALE GENOMIC DNA]</scope>
    <source>
        <strain evidence="5">DSM 6115 / VKM B-1805 / 17</strain>
    </source>
</reference>
<dbReference type="EC" id="3.2.2.24" evidence="4"/>
<dbReference type="EMBL" id="CP002770">
    <property type="protein sequence ID" value="AEG15873.1"/>
    <property type="molecule type" value="Genomic_DNA"/>
</dbReference>
<feature type="binding site" evidence="3">
    <location>
        <position position="266"/>
    </location>
    <ligand>
        <name>Mg(2+)</name>
        <dbReference type="ChEBI" id="CHEBI:18420"/>
        <label>1</label>
    </ligand>
</feature>
<dbReference type="PANTHER" id="PTHR16222:SF24">
    <property type="entry name" value="ADP-RIBOSYLHYDROLASE ARH3"/>
    <property type="match status" value="1"/>
</dbReference>
<dbReference type="KEGG" id="dku:Desku_2338"/>
<feature type="binding site" evidence="3">
    <location>
        <position position="269"/>
    </location>
    <ligand>
        <name>Mg(2+)</name>
        <dbReference type="ChEBI" id="CHEBI:18420"/>
        <label>1</label>
    </ligand>
</feature>
<keyword evidence="3" id="KW-0460">Magnesium</keyword>
<dbReference type="InterPro" id="IPR050792">
    <property type="entry name" value="ADP-ribosylglycohydrolase"/>
</dbReference>
<gene>
    <name evidence="4" type="ordered locus">Desku_2338</name>
</gene>
<dbReference type="GO" id="GO:0046872">
    <property type="term" value="F:metal ion binding"/>
    <property type="evidence" value="ECO:0007669"/>
    <property type="project" value="UniProtKB-KW"/>
</dbReference>
<name>A0AAU8PCX2_DESK7</name>
<proteinExistence type="inferred from homology"/>
<dbReference type="GO" id="GO:0047407">
    <property type="term" value="F:ADP-ribosyl-[dinitrogen reductase] hydrolase activity"/>
    <property type="evidence" value="ECO:0007669"/>
    <property type="project" value="UniProtKB-EC"/>
</dbReference>
<dbReference type="SUPFAM" id="SSF101478">
    <property type="entry name" value="ADP-ribosylglycohydrolase"/>
    <property type="match status" value="1"/>
</dbReference>
<dbReference type="InterPro" id="IPR005502">
    <property type="entry name" value="Ribosyl_crysJ1"/>
</dbReference>
<keyword evidence="3" id="KW-0479">Metal-binding</keyword>
<dbReference type="Pfam" id="PF03747">
    <property type="entry name" value="ADP_ribosyl_GH"/>
    <property type="match status" value="1"/>
</dbReference>
<feature type="binding site" evidence="3">
    <location>
        <position position="54"/>
    </location>
    <ligand>
        <name>Mg(2+)</name>
        <dbReference type="ChEBI" id="CHEBI:18420"/>
        <label>1</label>
    </ligand>
</feature>
<dbReference type="Gene3D" id="1.10.4080.10">
    <property type="entry name" value="ADP-ribosylation/Crystallin J1"/>
    <property type="match status" value="1"/>
</dbReference>
<evidence type="ECO:0000256" key="2">
    <source>
        <dbReference type="ARBA" id="ARBA00022801"/>
    </source>
</evidence>
<dbReference type="Proteomes" id="UP000009229">
    <property type="component" value="Chromosome"/>
</dbReference>
<keyword evidence="5" id="KW-1185">Reference proteome</keyword>
<comment type="similarity">
    <text evidence="1">Belongs to the ADP-ribosylglycohydrolase family.</text>
</comment>
<feature type="binding site" evidence="3">
    <location>
        <position position="268"/>
    </location>
    <ligand>
        <name>Mg(2+)</name>
        <dbReference type="ChEBI" id="CHEBI:18420"/>
        <label>1</label>
    </ligand>
</feature>
<sequence length="318" mass="34643">MDKRERILGGLFGVAVGDALGVPVEFVSREELRKRPVREMTGYGTHYQPPGTWSDDTSLTLCLAESLVEAGYDLADAGKRFIRWYREGCWTPYGKAFDIGGATRRAILRLEGGVDPTLAGPDDEMSNGNGSLMRILPAALYFAGSEEEAMREAVCKISCLTHRHPRSQLACFLYALLVKELFAGNAPGAAYEKMRERAPELCAKTALAGELPHFERILNGSLPGLPEREIRSDGYVVSTLEASVWCLLNNATFSDTVLAAVNLGGDSDTTGAVAGGLAGVCYGYGAIPRRWLEMLARFEEILALEEKFASLLTRNSLH</sequence>
<keyword evidence="2 4" id="KW-0378">Hydrolase</keyword>
<organism evidence="4 5">
    <name type="scientific">Desulfofundulus kuznetsovii (strain DSM 6115 / VKM B-1805 / 17)</name>
    <name type="common">Desulfotomaculum kuznetsovii</name>
    <dbReference type="NCBI Taxonomy" id="760568"/>
    <lineage>
        <taxon>Bacteria</taxon>
        <taxon>Bacillati</taxon>
        <taxon>Bacillota</taxon>
        <taxon>Clostridia</taxon>
        <taxon>Eubacteriales</taxon>
        <taxon>Peptococcaceae</taxon>
        <taxon>Desulfofundulus</taxon>
    </lineage>
</organism>
<evidence type="ECO:0000256" key="1">
    <source>
        <dbReference type="ARBA" id="ARBA00010702"/>
    </source>
</evidence>
<evidence type="ECO:0000256" key="3">
    <source>
        <dbReference type="PIRSR" id="PIRSR605502-1"/>
    </source>
</evidence>
<protein>
    <submittedName>
        <fullName evidence="4">ADP-ribosyl-(Dinitrogen reductase) hydrolase</fullName>
        <ecNumber evidence="4">3.2.2.24</ecNumber>
    </submittedName>
</protein>
<comment type="cofactor">
    <cofactor evidence="3">
        <name>Mg(2+)</name>
        <dbReference type="ChEBI" id="CHEBI:18420"/>
    </cofactor>
    <text evidence="3">Binds 2 magnesium ions per subunit.</text>
</comment>
<accession>A0AAU8PCX2</accession>
<keyword evidence="4" id="KW-0326">Glycosidase</keyword>
<feature type="binding site" evidence="3">
    <location>
        <position position="55"/>
    </location>
    <ligand>
        <name>Mg(2+)</name>
        <dbReference type="ChEBI" id="CHEBI:18420"/>
        <label>1</label>
    </ligand>
</feature>
<dbReference type="RefSeq" id="WP_013823384.1">
    <property type="nucleotide sequence ID" value="NC_015573.1"/>
</dbReference>